<keyword evidence="3" id="KW-1185">Reference proteome</keyword>
<dbReference type="Gene3D" id="3.10.180.10">
    <property type="entry name" value="2,3-Dihydroxybiphenyl 1,2-Dioxygenase, domain 1"/>
    <property type="match status" value="1"/>
</dbReference>
<evidence type="ECO:0000259" key="1">
    <source>
        <dbReference type="PROSITE" id="PS51819"/>
    </source>
</evidence>
<dbReference type="SUPFAM" id="SSF54593">
    <property type="entry name" value="Glyoxalase/Bleomycin resistance protein/Dihydroxybiphenyl dioxygenase"/>
    <property type="match status" value="1"/>
</dbReference>
<protein>
    <submittedName>
        <fullName evidence="2">VOC family protein</fullName>
    </submittedName>
</protein>
<accession>A0ABS7TKH4</accession>
<dbReference type="CDD" id="cd07262">
    <property type="entry name" value="VOC_like"/>
    <property type="match status" value="1"/>
</dbReference>
<sequence length="121" mass="13217">MLDHLSLLVRDLPRSTRFYTAALAPLGAVVGYSDEHTAGLGLPDAPQLWLAGGAREVQPIHLAFRARNREQVRQFHAAALAAGARDNGEPGLRTHYHPNYYGAFVIDPDGHNIEAVCHTPE</sequence>
<dbReference type="InterPro" id="IPR037523">
    <property type="entry name" value="VOC_core"/>
</dbReference>
<dbReference type="EMBL" id="JAIRAU010000001">
    <property type="protein sequence ID" value="MBZ5708725.1"/>
    <property type="molecule type" value="Genomic_DNA"/>
</dbReference>
<dbReference type="InterPro" id="IPR029068">
    <property type="entry name" value="Glyas_Bleomycin-R_OHBP_Dase"/>
</dbReference>
<dbReference type="RefSeq" id="WP_224190493.1">
    <property type="nucleotide sequence ID" value="NZ_JAIRAU010000001.1"/>
</dbReference>
<feature type="domain" description="VOC" evidence="1">
    <location>
        <begin position="1"/>
        <end position="118"/>
    </location>
</feature>
<dbReference type="Pfam" id="PF00903">
    <property type="entry name" value="Glyoxalase"/>
    <property type="match status" value="1"/>
</dbReference>
<proteinExistence type="predicted"/>
<gene>
    <name evidence="2" type="ORF">K7C98_05615</name>
</gene>
<dbReference type="Proteomes" id="UP001139031">
    <property type="component" value="Unassembled WGS sequence"/>
</dbReference>
<dbReference type="PANTHER" id="PTHR35006:SF2">
    <property type="entry name" value="GLYOXALASE FAMILY PROTEIN (AFU_ORTHOLOGUE AFUA_5G14830)"/>
    <property type="match status" value="1"/>
</dbReference>
<evidence type="ECO:0000313" key="2">
    <source>
        <dbReference type="EMBL" id="MBZ5708725.1"/>
    </source>
</evidence>
<comment type="caution">
    <text evidence="2">The sequence shown here is derived from an EMBL/GenBank/DDBJ whole genome shotgun (WGS) entry which is preliminary data.</text>
</comment>
<name>A0ABS7TKH4_9BACT</name>
<evidence type="ECO:0000313" key="3">
    <source>
        <dbReference type="Proteomes" id="UP001139031"/>
    </source>
</evidence>
<organism evidence="2 3">
    <name type="scientific">Nannocystis pusilla</name>
    <dbReference type="NCBI Taxonomy" id="889268"/>
    <lineage>
        <taxon>Bacteria</taxon>
        <taxon>Pseudomonadati</taxon>
        <taxon>Myxococcota</taxon>
        <taxon>Polyangia</taxon>
        <taxon>Nannocystales</taxon>
        <taxon>Nannocystaceae</taxon>
        <taxon>Nannocystis</taxon>
    </lineage>
</organism>
<dbReference type="InterPro" id="IPR004360">
    <property type="entry name" value="Glyas_Fos-R_dOase_dom"/>
</dbReference>
<reference evidence="2" key="1">
    <citation type="submission" date="2021-08" db="EMBL/GenBank/DDBJ databases">
        <authorList>
            <person name="Stevens D.C."/>
        </authorList>
    </citation>
    <scope>NUCLEOTIDE SEQUENCE</scope>
    <source>
        <strain evidence="2">DSM 53165</strain>
    </source>
</reference>
<dbReference type="PROSITE" id="PS51819">
    <property type="entry name" value="VOC"/>
    <property type="match status" value="1"/>
</dbReference>
<dbReference type="PANTHER" id="PTHR35006">
    <property type="entry name" value="GLYOXALASE FAMILY PROTEIN (AFU_ORTHOLOGUE AFUA_5G14830)"/>
    <property type="match status" value="1"/>
</dbReference>